<proteinExistence type="predicted"/>
<sequence length="54" mass="6573">MMSPMEKNRKMNLRQPRLVEIYNCHLRKEQESYGTKMELLTCLNYKSTILNCQY</sequence>
<dbReference type="WBParaSite" id="nRc.2.0.1.t24133-RA">
    <property type="protein sequence ID" value="nRc.2.0.1.t24133-RA"/>
    <property type="gene ID" value="nRc.2.0.1.g24133"/>
</dbReference>
<evidence type="ECO:0000313" key="1">
    <source>
        <dbReference type="Proteomes" id="UP000887565"/>
    </source>
</evidence>
<dbReference type="Proteomes" id="UP000887565">
    <property type="component" value="Unplaced"/>
</dbReference>
<evidence type="ECO:0000313" key="2">
    <source>
        <dbReference type="WBParaSite" id="nRc.2.0.1.t24133-RA"/>
    </source>
</evidence>
<reference evidence="2" key="1">
    <citation type="submission" date="2022-11" db="UniProtKB">
        <authorList>
            <consortium name="WormBaseParasite"/>
        </authorList>
    </citation>
    <scope>IDENTIFICATION</scope>
</reference>
<keyword evidence="1" id="KW-1185">Reference proteome</keyword>
<name>A0A915JCA2_ROMCU</name>
<protein>
    <submittedName>
        <fullName evidence="2">Uncharacterized protein</fullName>
    </submittedName>
</protein>
<accession>A0A915JCA2</accession>
<dbReference type="AlphaFoldDB" id="A0A915JCA2"/>
<organism evidence="1 2">
    <name type="scientific">Romanomermis culicivorax</name>
    <name type="common">Nematode worm</name>
    <dbReference type="NCBI Taxonomy" id="13658"/>
    <lineage>
        <taxon>Eukaryota</taxon>
        <taxon>Metazoa</taxon>
        <taxon>Ecdysozoa</taxon>
        <taxon>Nematoda</taxon>
        <taxon>Enoplea</taxon>
        <taxon>Dorylaimia</taxon>
        <taxon>Mermithida</taxon>
        <taxon>Mermithoidea</taxon>
        <taxon>Mermithidae</taxon>
        <taxon>Romanomermis</taxon>
    </lineage>
</organism>